<evidence type="ECO:0008006" key="10">
    <source>
        <dbReference type="Google" id="ProtNLM"/>
    </source>
</evidence>
<comment type="caution">
    <text evidence="8">The sequence shown here is derived from an EMBL/GenBank/DDBJ whole genome shotgun (WGS) entry which is preliminary data.</text>
</comment>
<name>A0ABP9P798_9PSEU</name>
<dbReference type="InterPro" id="IPR007627">
    <property type="entry name" value="RNA_pol_sigma70_r2"/>
</dbReference>
<reference evidence="9" key="1">
    <citation type="journal article" date="2019" name="Int. J. Syst. Evol. Microbiol.">
        <title>The Global Catalogue of Microorganisms (GCM) 10K type strain sequencing project: providing services to taxonomists for standard genome sequencing and annotation.</title>
        <authorList>
            <consortium name="The Broad Institute Genomics Platform"/>
            <consortium name="The Broad Institute Genome Sequencing Center for Infectious Disease"/>
            <person name="Wu L."/>
            <person name="Ma J."/>
        </authorList>
    </citation>
    <scope>NUCLEOTIDE SEQUENCE [LARGE SCALE GENOMIC DNA]</scope>
    <source>
        <strain evidence="9">JCM 18302</strain>
    </source>
</reference>
<protein>
    <recommendedName>
        <fullName evidence="10">RNA polymerase sigma-70 factor (ECF subfamily)</fullName>
    </recommendedName>
</protein>
<keyword evidence="4" id="KW-0804">Transcription</keyword>
<dbReference type="SUPFAM" id="SSF88946">
    <property type="entry name" value="Sigma2 domain of RNA polymerase sigma factors"/>
    <property type="match status" value="1"/>
</dbReference>
<keyword evidence="3" id="KW-0731">Sigma factor</keyword>
<dbReference type="InterPro" id="IPR013324">
    <property type="entry name" value="RNA_pol_sigma_r3/r4-like"/>
</dbReference>
<evidence type="ECO:0000313" key="8">
    <source>
        <dbReference type="EMBL" id="GAA5141832.1"/>
    </source>
</evidence>
<evidence type="ECO:0000259" key="7">
    <source>
        <dbReference type="Pfam" id="PF08281"/>
    </source>
</evidence>
<dbReference type="Pfam" id="PF08281">
    <property type="entry name" value="Sigma70_r4_2"/>
    <property type="match status" value="1"/>
</dbReference>
<dbReference type="PANTHER" id="PTHR43133">
    <property type="entry name" value="RNA POLYMERASE ECF-TYPE SIGMA FACTO"/>
    <property type="match status" value="1"/>
</dbReference>
<dbReference type="RefSeq" id="WP_345613152.1">
    <property type="nucleotide sequence ID" value="NZ_BAABJO010000056.1"/>
</dbReference>
<dbReference type="InterPro" id="IPR013249">
    <property type="entry name" value="RNA_pol_sigma70_r4_t2"/>
</dbReference>
<comment type="similarity">
    <text evidence="1">Belongs to the sigma-70 factor family. ECF subfamily.</text>
</comment>
<feature type="domain" description="RNA polymerase sigma-70 region 2" evidence="6">
    <location>
        <begin position="38"/>
        <end position="109"/>
    </location>
</feature>
<evidence type="ECO:0000256" key="1">
    <source>
        <dbReference type="ARBA" id="ARBA00010641"/>
    </source>
</evidence>
<keyword evidence="2" id="KW-0805">Transcription regulation</keyword>
<organism evidence="8 9">
    <name type="scientific">Pseudonocardia adelaidensis</name>
    <dbReference type="NCBI Taxonomy" id="648754"/>
    <lineage>
        <taxon>Bacteria</taxon>
        <taxon>Bacillati</taxon>
        <taxon>Actinomycetota</taxon>
        <taxon>Actinomycetes</taxon>
        <taxon>Pseudonocardiales</taxon>
        <taxon>Pseudonocardiaceae</taxon>
        <taxon>Pseudonocardia</taxon>
    </lineage>
</organism>
<dbReference type="CDD" id="cd06171">
    <property type="entry name" value="Sigma70_r4"/>
    <property type="match status" value="1"/>
</dbReference>
<sequence length="221" mass="24197">MPERLSGESARIDAAAEVEDRLRDALVVDLDAGFADVVRVHERVVYSVALRLTRRREDAEDVAADAFLRAYRALRRFDAARIRVLRLRPWLLTILRNTARNAVRDAGRRPGPALVSEPVDGVAAGPSVEEQVEADHAQRAWGELLARLPETQRTAVVLRHVEDLQTGEVAEVLGCPEGTAKSHISRGLKKLRALLADDADGPPGSLMIEPPQAATSGRTVR</sequence>
<dbReference type="InterPro" id="IPR036388">
    <property type="entry name" value="WH-like_DNA-bd_sf"/>
</dbReference>
<dbReference type="Pfam" id="PF04542">
    <property type="entry name" value="Sigma70_r2"/>
    <property type="match status" value="1"/>
</dbReference>
<evidence type="ECO:0000256" key="4">
    <source>
        <dbReference type="ARBA" id="ARBA00023163"/>
    </source>
</evidence>
<evidence type="ECO:0000256" key="2">
    <source>
        <dbReference type="ARBA" id="ARBA00023015"/>
    </source>
</evidence>
<proteinExistence type="inferred from homology"/>
<dbReference type="Proteomes" id="UP001500804">
    <property type="component" value="Unassembled WGS sequence"/>
</dbReference>
<dbReference type="Gene3D" id="1.10.1740.10">
    <property type="match status" value="1"/>
</dbReference>
<dbReference type="PANTHER" id="PTHR43133:SF25">
    <property type="entry name" value="RNA POLYMERASE SIGMA FACTOR RFAY-RELATED"/>
    <property type="match status" value="1"/>
</dbReference>
<feature type="domain" description="RNA polymerase sigma factor 70 region 4 type 2" evidence="7">
    <location>
        <begin position="140"/>
        <end position="191"/>
    </location>
</feature>
<keyword evidence="9" id="KW-1185">Reference proteome</keyword>
<dbReference type="SUPFAM" id="SSF88659">
    <property type="entry name" value="Sigma3 and sigma4 domains of RNA polymerase sigma factors"/>
    <property type="match status" value="1"/>
</dbReference>
<dbReference type="Gene3D" id="1.10.10.10">
    <property type="entry name" value="Winged helix-like DNA-binding domain superfamily/Winged helix DNA-binding domain"/>
    <property type="match status" value="1"/>
</dbReference>
<dbReference type="InterPro" id="IPR013325">
    <property type="entry name" value="RNA_pol_sigma_r2"/>
</dbReference>
<gene>
    <name evidence="8" type="ORF">GCM10023320_81370</name>
</gene>
<dbReference type="InterPro" id="IPR039425">
    <property type="entry name" value="RNA_pol_sigma-70-like"/>
</dbReference>
<evidence type="ECO:0000259" key="6">
    <source>
        <dbReference type="Pfam" id="PF04542"/>
    </source>
</evidence>
<dbReference type="NCBIfam" id="TIGR02937">
    <property type="entry name" value="sigma70-ECF"/>
    <property type="match status" value="1"/>
</dbReference>
<accession>A0ABP9P798</accession>
<evidence type="ECO:0000256" key="5">
    <source>
        <dbReference type="SAM" id="MobiDB-lite"/>
    </source>
</evidence>
<dbReference type="InterPro" id="IPR014284">
    <property type="entry name" value="RNA_pol_sigma-70_dom"/>
</dbReference>
<evidence type="ECO:0000256" key="3">
    <source>
        <dbReference type="ARBA" id="ARBA00023082"/>
    </source>
</evidence>
<dbReference type="EMBL" id="BAABJO010000056">
    <property type="protein sequence ID" value="GAA5141832.1"/>
    <property type="molecule type" value="Genomic_DNA"/>
</dbReference>
<feature type="region of interest" description="Disordered" evidence="5">
    <location>
        <begin position="200"/>
        <end position="221"/>
    </location>
</feature>
<evidence type="ECO:0000313" key="9">
    <source>
        <dbReference type="Proteomes" id="UP001500804"/>
    </source>
</evidence>